<dbReference type="PIRSF" id="PIRSF029008">
    <property type="entry name" value="MecA"/>
    <property type="match status" value="1"/>
</dbReference>
<keyword evidence="3" id="KW-1185">Reference proteome</keyword>
<dbReference type="GeneID" id="78411774"/>
<dbReference type="PANTHER" id="PTHR39161:SF1">
    <property type="entry name" value="ADAPTER PROTEIN MECA 1"/>
    <property type="match status" value="1"/>
</dbReference>
<dbReference type="Proteomes" id="UP000005926">
    <property type="component" value="Unassembled WGS sequence"/>
</dbReference>
<evidence type="ECO:0000256" key="1">
    <source>
        <dbReference type="ARBA" id="ARBA00005397"/>
    </source>
</evidence>
<name>C8NGH5_9LACT</name>
<dbReference type="Gene3D" id="3.30.70.1950">
    <property type="match status" value="1"/>
</dbReference>
<organism evidence="2 3">
    <name type="scientific">Granulicatella adiacens ATCC 49175</name>
    <dbReference type="NCBI Taxonomy" id="638301"/>
    <lineage>
        <taxon>Bacteria</taxon>
        <taxon>Bacillati</taxon>
        <taxon>Bacillota</taxon>
        <taxon>Bacilli</taxon>
        <taxon>Lactobacillales</taxon>
        <taxon>Carnobacteriaceae</taxon>
        <taxon>Granulicatella</taxon>
    </lineage>
</organism>
<accession>C8NGH5</accession>
<dbReference type="AlphaFoldDB" id="C8NGH5"/>
<proteinExistence type="inferred from homology"/>
<dbReference type="eggNOG" id="COG4862">
    <property type="taxonomic scope" value="Bacteria"/>
</dbReference>
<dbReference type="InterPro" id="IPR038471">
    <property type="entry name" value="MecA_C_sf"/>
</dbReference>
<sequence length="227" mass="26189">MEMERINDDTFLLRIENQDLIDRGTSIPELLGNPGEIEGFFHSILEEMGVLNQFEDSDGLSFQIMPNPDGLELYVTRIVDMGDESTDERMVRNIVDTIQHSLTDRIGKKRKEDKEEGKISPKPVINTEEQSSTLKPIDMTVVFEDFEDFVSMAKETAGEFDQSVLYRYSGHYFLHVFHQVEKPEEVAAKMALVREYAEFSRISWEVLKEYGEVIMPEAALETGKQYF</sequence>
<comment type="similarity">
    <text evidence="1">Belongs to the MecA family.</text>
</comment>
<dbReference type="HOGENOM" id="CLU_071496_2_0_9"/>
<comment type="caution">
    <text evidence="2">The sequence shown here is derived from an EMBL/GenBank/DDBJ whole genome shotgun (WGS) entry which is preliminary data.</text>
</comment>
<dbReference type="STRING" id="638301.HMPREF0444_1020"/>
<evidence type="ECO:0000313" key="3">
    <source>
        <dbReference type="Proteomes" id="UP000005926"/>
    </source>
</evidence>
<dbReference type="InterPro" id="IPR008681">
    <property type="entry name" value="Neg-reg_MecA"/>
</dbReference>
<dbReference type="RefSeq" id="WP_005607117.1">
    <property type="nucleotide sequence ID" value="NZ_CP102283.1"/>
</dbReference>
<dbReference type="Pfam" id="PF05389">
    <property type="entry name" value="MecA"/>
    <property type="match status" value="1"/>
</dbReference>
<protein>
    <submittedName>
        <fullName evidence="2">Negative regulator of genetic competence (MecA)</fullName>
    </submittedName>
</protein>
<gene>
    <name evidence="2" type="primary">mecA</name>
    <name evidence="2" type="ORF">HMPREF0444_1020</name>
</gene>
<dbReference type="EMBL" id="ACKZ01000019">
    <property type="protein sequence ID" value="EEW37233.1"/>
    <property type="molecule type" value="Genomic_DNA"/>
</dbReference>
<evidence type="ECO:0000313" key="2">
    <source>
        <dbReference type="EMBL" id="EEW37233.1"/>
    </source>
</evidence>
<dbReference type="PANTHER" id="PTHR39161">
    <property type="entry name" value="ADAPTER PROTEIN MECA"/>
    <property type="match status" value="1"/>
</dbReference>
<reference evidence="2 3" key="1">
    <citation type="submission" date="2009-08" db="EMBL/GenBank/DDBJ databases">
        <authorList>
            <person name="Muzny D."/>
            <person name="Qin X."/>
            <person name="Deng J."/>
            <person name="Jiang H."/>
            <person name="Liu Y."/>
            <person name="Qu J."/>
            <person name="Song X.-Z."/>
            <person name="Zhang L."/>
            <person name="Thornton R."/>
            <person name="Coyle M."/>
            <person name="Francisco L."/>
            <person name="Jackson L."/>
            <person name="Javaid M."/>
            <person name="Korchina V."/>
            <person name="Kovar C."/>
            <person name="Mata R."/>
            <person name="Mathew T."/>
            <person name="Ngo R."/>
            <person name="Nguyen L."/>
            <person name="Nguyen N."/>
            <person name="Okwuonu G."/>
            <person name="Ongeri F."/>
            <person name="Pham C."/>
            <person name="Simmons D."/>
            <person name="Wilczek-Boney K."/>
            <person name="Hale W."/>
            <person name="Jakkamsetti A."/>
            <person name="Pham P."/>
            <person name="Ruth R."/>
            <person name="San Lucas F."/>
            <person name="Warren J."/>
            <person name="Zhang J."/>
            <person name="Zhao Z."/>
            <person name="Zhou C."/>
            <person name="Zhu D."/>
            <person name="Lee S."/>
            <person name="Bess C."/>
            <person name="Blankenburg K."/>
            <person name="Forbes L."/>
            <person name="Fu Q."/>
            <person name="Gubbala S."/>
            <person name="Hirani K."/>
            <person name="Jayaseelan J.C."/>
            <person name="Lara F."/>
            <person name="Munidasa M."/>
            <person name="Palculict T."/>
            <person name="Patil S."/>
            <person name="Pu L.-L."/>
            <person name="Saada N."/>
            <person name="Tang L."/>
            <person name="Weissenberger G."/>
            <person name="Zhu Y."/>
            <person name="Hemphill L."/>
            <person name="Shang Y."/>
            <person name="Youmans B."/>
            <person name="Ayvaz T."/>
            <person name="Ross M."/>
            <person name="Santibanez J."/>
            <person name="Aqrawi P."/>
            <person name="Gross S."/>
            <person name="Joshi V."/>
            <person name="Fowler G."/>
            <person name="Nazareth L."/>
            <person name="Reid J."/>
            <person name="Worley K."/>
            <person name="Petrosino J."/>
            <person name="Highlander S."/>
            <person name="Gibbs R."/>
        </authorList>
    </citation>
    <scope>NUCLEOTIDE SEQUENCE [LARGE SCALE GENOMIC DNA]</scope>
    <source>
        <strain evidence="2 3">ATCC 49175</strain>
    </source>
</reference>